<dbReference type="GO" id="GO:0016740">
    <property type="term" value="F:transferase activity"/>
    <property type="evidence" value="ECO:0007669"/>
    <property type="project" value="UniProtKB-KW"/>
</dbReference>
<evidence type="ECO:0000313" key="12">
    <source>
        <dbReference type="EMBL" id="CAB4710251.1"/>
    </source>
</evidence>
<keyword evidence="6" id="KW-0479">Metal-binding</keyword>
<evidence type="ECO:0000256" key="2">
    <source>
        <dbReference type="ARBA" id="ARBA00011955"/>
    </source>
</evidence>
<evidence type="ECO:0000256" key="7">
    <source>
        <dbReference type="ARBA" id="ARBA00022827"/>
    </source>
</evidence>
<dbReference type="EMBL" id="CAFBOL010000025">
    <property type="protein sequence ID" value="CAB4986838.1"/>
    <property type="molecule type" value="Genomic_DNA"/>
</dbReference>
<keyword evidence="7" id="KW-0274">FAD</keyword>
<dbReference type="EMBL" id="CAEZYF010000003">
    <property type="protein sequence ID" value="CAB4710251.1"/>
    <property type="molecule type" value="Genomic_DNA"/>
</dbReference>
<evidence type="ECO:0000313" key="13">
    <source>
        <dbReference type="EMBL" id="CAB4799387.1"/>
    </source>
</evidence>
<dbReference type="AlphaFoldDB" id="A0A6J6Y0A5"/>
<organism evidence="13">
    <name type="scientific">freshwater metagenome</name>
    <dbReference type="NCBI Taxonomy" id="449393"/>
    <lineage>
        <taxon>unclassified sequences</taxon>
        <taxon>metagenomes</taxon>
        <taxon>ecological metagenomes</taxon>
    </lineage>
</organism>
<evidence type="ECO:0000256" key="4">
    <source>
        <dbReference type="ARBA" id="ARBA00022630"/>
    </source>
</evidence>
<evidence type="ECO:0000313" key="15">
    <source>
        <dbReference type="EMBL" id="CAB4917874.1"/>
    </source>
</evidence>
<proteinExistence type="predicted"/>
<keyword evidence="8" id="KW-0460">Magnesium</keyword>
<dbReference type="EC" id="2.7.1.180" evidence="2"/>
<dbReference type="GO" id="GO:0046872">
    <property type="term" value="F:metal ion binding"/>
    <property type="evidence" value="ECO:0007669"/>
    <property type="project" value="UniProtKB-KW"/>
</dbReference>
<dbReference type="SUPFAM" id="SSF143631">
    <property type="entry name" value="ApbE-like"/>
    <property type="match status" value="1"/>
</dbReference>
<dbReference type="Pfam" id="PF02424">
    <property type="entry name" value="ApbE"/>
    <property type="match status" value="2"/>
</dbReference>
<evidence type="ECO:0000256" key="8">
    <source>
        <dbReference type="ARBA" id="ARBA00022842"/>
    </source>
</evidence>
<dbReference type="Gene3D" id="3.10.520.10">
    <property type="entry name" value="ApbE-like domains"/>
    <property type="match status" value="2"/>
</dbReference>
<dbReference type="InterPro" id="IPR003374">
    <property type="entry name" value="ApbE-like_sf"/>
</dbReference>
<dbReference type="PANTHER" id="PTHR30040">
    <property type="entry name" value="THIAMINE BIOSYNTHESIS LIPOPROTEIN APBE"/>
    <property type="match status" value="1"/>
</dbReference>
<evidence type="ECO:0000256" key="3">
    <source>
        <dbReference type="ARBA" id="ARBA00016337"/>
    </source>
</evidence>
<dbReference type="EMBL" id="CAFBIY010000007">
    <property type="protein sequence ID" value="CAB4846454.1"/>
    <property type="molecule type" value="Genomic_DNA"/>
</dbReference>
<reference evidence="13" key="1">
    <citation type="submission" date="2020-05" db="EMBL/GenBank/DDBJ databases">
        <authorList>
            <person name="Chiriac C."/>
            <person name="Salcher M."/>
            <person name="Ghai R."/>
            <person name="Kavagutti S V."/>
        </authorList>
    </citation>
    <scope>NUCLEOTIDE SEQUENCE</scope>
</reference>
<evidence type="ECO:0000313" key="16">
    <source>
        <dbReference type="EMBL" id="CAB4986838.1"/>
    </source>
</evidence>
<dbReference type="EMBL" id="CAESGF010000003">
    <property type="protein sequence ID" value="CAB4362835.1"/>
    <property type="molecule type" value="Genomic_DNA"/>
</dbReference>
<dbReference type="EMBL" id="CAFBMT010000003">
    <property type="protein sequence ID" value="CAB4917874.1"/>
    <property type="molecule type" value="Genomic_DNA"/>
</dbReference>
<comment type="cofactor">
    <cofactor evidence="1">
        <name>Mg(2+)</name>
        <dbReference type="ChEBI" id="CHEBI:18420"/>
    </cofactor>
</comment>
<dbReference type="PANTHER" id="PTHR30040:SF2">
    <property type="entry name" value="FAD:PROTEIN FMN TRANSFERASE"/>
    <property type="match status" value="1"/>
</dbReference>
<evidence type="ECO:0000313" key="11">
    <source>
        <dbReference type="EMBL" id="CAB4362835.1"/>
    </source>
</evidence>
<keyword evidence="5" id="KW-0808">Transferase</keyword>
<protein>
    <recommendedName>
        <fullName evidence="3">FAD:protein FMN transferase</fullName>
        <ecNumber evidence="2">2.7.1.180</ecNumber>
    </recommendedName>
    <alternativeName>
        <fullName evidence="9">Flavin transferase</fullName>
    </alternativeName>
</protein>
<gene>
    <name evidence="12" type="ORF">UFOPK2656_00619</name>
    <name evidence="13" type="ORF">UFOPK3099_00018</name>
    <name evidence="14" type="ORF">UFOPK3267_00225</name>
    <name evidence="15" type="ORF">UFOPK3651_00657</name>
    <name evidence="16" type="ORF">UFOPK3931_01203</name>
    <name evidence="11" type="ORF">UFOPK4189_00617</name>
</gene>
<dbReference type="InterPro" id="IPR024932">
    <property type="entry name" value="ApbE"/>
</dbReference>
<sequence>MSLHHVEAVMGTQISIDVIDSHDRGLIDELVRWFHQVDAEFSPYKDDSTITLIGRGELAPTDDDVSDDVREVLQRCGELNEESDGVFDVWSLPSPNGTRFDPCGYVKGWSVERAARYLRTNGIRDFLINAGGDVAVEGLDQGGQKWRVGIRHPADPMGLAMILEVEGPLGIATSGSYERGAHIFDPRHNSPKTELASATVVGPDIAEADAFATTVYVMGIDGLQWLAERPGYSGCVITHDLQVFSNEEFNRYIAH</sequence>
<evidence type="ECO:0000256" key="1">
    <source>
        <dbReference type="ARBA" id="ARBA00001946"/>
    </source>
</evidence>
<evidence type="ECO:0000256" key="10">
    <source>
        <dbReference type="ARBA" id="ARBA00048540"/>
    </source>
</evidence>
<dbReference type="EMBL" id="CAFAAV010000001">
    <property type="protein sequence ID" value="CAB4799387.1"/>
    <property type="molecule type" value="Genomic_DNA"/>
</dbReference>
<evidence type="ECO:0000256" key="9">
    <source>
        <dbReference type="ARBA" id="ARBA00031306"/>
    </source>
</evidence>
<accession>A0A6J6Y0A5</accession>
<comment type="catalytic activity">
    <reaction evidence="10">
        <text>L-threonyl-[protein] + FAD = FMN-L-threonyl-[protein] + AMP + H(+)</text>
        <dbReference type="Rhea" id="RHEA:36847"/>
        <dbReference type="Rhea" id="RHEA-COMP:11060"/>
        <dbReference type="Rhea" id="RHEA-COMP:11061"/>
        <dbReference type="ChEBI" id="CHEBI:15378"/>
        <dbReference type="ChEBI" id="CHEBI:30013"/>
        <dbReference type="ChEBI" id="CHEBI:57692"/>
        <dbReference type="ChEBI" id="CHEBI:74257"/>
        <dbReference type="ChEBI" id="CHEBI:456215"/>
        <dbReference type="EC" id="2.7.1.180"/>
    </reaction>
</comment>
<evidence type="ECO:0000256" key="6">
    <source>
        <dbReference type="ARBA" id="ARBA00022723"/>
    </source>
</evidence>
<evidence type="ECO:0000313" key="14">
    <source>
        <dbReference type="EMBL" id="CAB4846454.1"/>
    </source>
</evidence>
<keyword evidence="4" id="KW-0285">Flavoprotein</keyword>
<name>A0A6J6Y0A5_9ZZZZ</name>
<evidence type="ECO:0000256" key="5">
    <source>
        <dbReference type="ARBA" id="ARBA00022679"/>
    </source>
</evidence>